<dbReference type="InterPro" id="IPR036388">
    <property type="entry name" value="WH-like_DNA-bd_sf"/>
</dbReference>
<evidence type="ECO:0000313" key="6">
    <source>
        <dbReference type="EMBL" id="RFZ79651.1"/>
    </source>
</evidence>
<dbReference type="InterPro" id="IPR005119">
    <property type="entry name" value="LysR_subst-bd"/>
</dbReference>
<dbReference type="GO" id="GO:0003700">
    <property type="term" value="F:DNA-binding transcription factor activity"/>
    <property type="evidence" value="ECO:0007669"/>
    <property type="project" value="InterPro"/>
</dbReference>
<proteinExistence type="inferred from homology"/>
<dbReference type="PRINTS" id="PR00039">
    <property type="entry name" value="HTHLYSR"/>
</dbReference>
<evidence type="ECO:0000256" key="4">
    <source>
        <dbReference type="ARBA" id="ARBA00023163"/>
    </source>
</evidence>
<dbReference type="Pfam" id="PF03466">
    <property type="entry name" value="LysR_substrate"/>
    <property type="match status" value="1"/>
</dbReference>
<evidence type="ECO:0000256" key="2">
    <source>
        <dbReference type="ARBA" id="ARBA00023015"/>
    </source>
</evidence>
<dbReference type="GO" id="GO:0003677">
    <property type="term" value="F:DNA binding"/>
    <property type="evidence" value="ECO:0007669"/>
    <property type="project" value="UniProtKB-KW"/>
</dbReference>
<dbReference type="SUPFAM" id="SSF53850">
    <property type="entry name" value="Periplasmic binding protein-like II"/>
    <property type="match status" value="1"/>
</dbReference>
<evidence type="ECO:0000256" key="1">
    <source>
        <dbReference type="ARBA" id="ARBA00009437"/>
    </source>
</evidence>
<dbReference type="Gene3D" id="3.40.190.290">
    <property type="match status" value="1"/>
</dbReference>
<dbReference type="PANTHER" id="PTHR30346">
    <property type="entry name" value="TRANSCRIPTIONAL DUAL REGULATOR HCAR-RELATED"/>
    <property type="match status" value="1"/>
</dbReference>
<dbReference type="Proteomes" id="UP000260680">
    <property type="component" value="Unassembled WGS sequence"/>
</dbReference>
<dbReference type="PROSITE" id="PS50931">
    <property type="entry name" value="HTH_LYSR"/>
    <property type="match status" value="1"/>
</dbReference>
<keyword evidence="3" id="KW-0238">DNA-binding</keyword>
<dbReference type="Gene3D" id="1.10.10.10">
    <property type="entry name" value="Winged helix-like DNA-binding domain superfamily/Winged helix DNA-binding domain"/>
    <property type="match status" value="1"/>
</dbReference>
<evidence type="ECO:0000259" key="5">
    <source>
        <dbReference type="PROSITE" id="PS50931"/>
    </source>
</evidence>
<dbReference type="PANTHER" id="PTHR30346:SF0">
    <property type="entry name" value="HCA OPERON TRANSCRIPTIONAL ACTIVATOR HCAR"/>
    <property type="match status" value="1"/>
</dbReference>
<sequence length="308" mass="35400">MEIKQLEYFVATADHGSLNKAAEQLYTSQPNVSKVIANLEKDLGVILFERNSRGMRMTEQGKMLYGHALTILKNSNMIRSLVQKKIGNYFSVSGYQSSILAKLIADIYEAHKDQNITFGFREGTVEEITDDVSEHISEIGIVYLAHTQLQCFKHIIWHKKLEFFPLAELSIRVYLGSRHPWYDRESVELTELSQLKFIEGTKDFFAMEHHIERISVGAVQMENLNNAVCTNSDYLITSMLKHTDVCCLGIDFVSREYEEQGIRALKVRDCEKFLTLGYVKQKKKDLSSEARFYIGELKKMLSAYNVLL</sequence>
<dbReference type="EMBL" id="QOHO01000020">
    <property type="protein sequence ID" value="RFZ79651.1"/>
    <property type="molecule type" value="Genomic_DNA"/>
</dbReference>
<comment type="caution">
    <text evidence="6">The sequence shown here is derived from an EMBL/GenBank/DDBJ whole genome shotgun (WGS) entry which is preliminary data.</text>
</comment>
<dbReference type="RefSeq" id="WP_117416304.1">
    <property type="nucleotide sequence ID" value="NZ_QOHO01000020.1"/>
</dbReference>
<dbReference type="SUPFAM" id="SSF46785">
    <property type="entry name" value="Winged helix' DNA-binding domain"/>
    <property type="match status" value="1"/>
</dbReference>
<dbReference type="Pfam" id="PF00126">
    <property type="entry name" value="HTH_1"/>
    <property type="match status" value="1"/>
</dbReference>
<feature type="domain" description="HTH lysR-type" evidence="5">
    <location>
        <begin position="1"/>
        <end position="58"/>
    </location>
</feature>
<protein>
    <submittedName>
        <fullName evidence="6">LysR family transcriptional regulator</fullName>
    </submittedName>
</protein>
<reference evidence="6 7" key="1">
    <citation type="submission" date="2018-07" db="EMBL/GenBank/DDBJ databases">
        <title>New species, Clostridium PI-S10-A1B.</title>
        <authorList>
            <person name="Krishna G."/>
            <person name="Summeta K."/>
            <person name="Shikha S."/>
            <person name="Prabhu P.B."/>
            <person name="Suresh K."/>
        </authorList>
    </citation>
    <scope>NUCLEOTIDE SEQUENCE [LARGE SCALE GENOMIC DNA]</scope>
    <source>
        <strain evidence="6 7">PI-S10-A1B</strain>
    </source>
</reference>
<organism evidence="6 7">
    <name type="scientific">Lacrimispora amygdalina</name>
    <dbReference type="NCBI Taxonomy" id="253257"/>
    <lineage>
        <taxon>Bacteria</taxon>
        <taxon>Bacillati</taxon>
        <taxon>Bacillota</taxon>
        <taxon>Clostridia</taxon>
        <taxon>Lachnospirales</taxon>
        <taxon>Lachnospiraceae</taxon>
        <taxon>Lacrimispora</taxon>
    </lineage>
</organism>
<name>A0A3E2NFJ0_9FIRM</name>
<dbReference type="OrthoDB" id="9803714at2"/>
<accession>A0A3E2NFJ0</accession>
<dbReference type="InterPro" id="IPR036390">
    <property type="entry name" value="WH_DNA-bd_sf"/>
</dbReference>
<dbReference type="FunFam" id="1.10.10.10:FF:000001">
    <property type="entry name" value="LysR family transcriptional regulator"/>
    <property type="match status" value="1"/>
</dbReference>
<dbReference type="AlphaFoldDB" id="A0A3E2NFJ0"/>
<dbReference type="CDD" id="cd05466">
    <property type="entry name" value="PBP2_LTTR_substrate"/>
    <property type="match status" value="1"/>
</dbReference>
<dbReference type="GO" id="GO:0032993">
    <property type="term" value="C:protein-DNA complex"/>
    <property type="evidence" value="ECO:0007669"/>
    <property type="project" value="TreeGrafter"/>
</dbReference>
<dbReference type="InterPro" id="IPR000847">
    <property type="entry name" value="LysR_HTH_N"/>
</dbReference>
<keyword evidence="4" id="KW-0804">Transcription</keyword>
<evidence type="ECO:0000256" key="3">
    <source>
        <dbReference type="ARBA" id="ARBA00023125"/>
    </source>
</evidence>
<keyword evidence="2" id="KW-0805">Transcription regulation</keyword>
<evidence type="ECO:0000313" key="7">
    <source>
        <dbReference type="Proteomes" id="UP000260680"/>
    </source>
</evidence>
<comment type="similarity">
    <text evidence="1">Belongs to the LysR transcriptional regulatory family.</text>
</comment>
<gene>
    <name evidence="6" type="ORF">DS742_07130</name>
</gene>